<keyword evidence="2" id="KW-1185">Reference proteome</keyword>
<sequence length="151" mass="16896">MALCFIEPQDAIRVIAESVGREARRQLLGELVRAWVDEIPEQDLEAHYAKAVADLDEHDLSMLAAWHASLEVGHPIANREFLTGVFPKLGENRREALKIAAGFRGEEAFDAGVAEEQALETVLPRLSRERATELASECLELYLWDRLGSDN</sequence>
<dbReference type="EMBL" id="PYYB01000002">
    <property type="protein sequence ID" value="PTL56418.1"/>
    <property type="molecule type" value="Genomic_DNA"/>
</dbReference>
<proteinExistence type="predicted"/>
<reference evidence="1 2" key="1">
    <citation type="submission" date="2018-03" db="EMBL/GenBank/DDBJ databases">
        <title>Aquarubrobacter algicola gen. nov., sp. nov., a novel actinobacterium isolated from shallow eutrophic lake during the end of cyanobacterial harmful algal blooms.</title>
        <authorList>
            <person name="Chun S.J."/>
        </authorList>
    </citation>
    <scope>NUCLEOTIDE SEQUENCE [LARGE SCALE GENOMIC DNA]</scope>
    <source>
        <strain evidence="1 2">Seoho-28</strain>
    </source>
</reference>
<evidence type="ECO:0000313" key="2">
    <source>
        <dbReference type="Proteomes" id="UP000240739"/>
    </source>
</evidence>
<name>A0A2T4UF67_9ACTN</name>
<protein>
    <submittedName>
        <fullName evidence="1">Uncharacterized protein</fullName>
    </submittedName>
</protein>
<dbReference type="RefSeq" id="WP_107570137.1">
    <property type="nucleotide sequence ID" value="NZ_PYYB01000002.1"/>
</dbReference>
<organism evidence="1 2">
    <name type="scientific">Paraconexibacter algicola</name>
    <dbReference type="NCBI Taxonomy" id="2133960"/>
    <lineage>
        <taxon>Bacteria</taxon>
        <taxon>Bacillati</taxon>
        <taxon>Actinomycetota</taxon>
        <taxon>Thermoleophilia</taxon>
        <taxon>Solirubrobacterales</taxon>
        <taxon>Paraconexibacteraceae</taxon>
        <taxon>Paraconexibacter</taxon>
    </lineage>
</organism>
<dbReference type="Proteomes" id="UP000240739">
    <property type="component" value="Unassembled WGS sequence"/>
</dbReference>
<comment type="caution">
    <text evidence="1">The sequence shown here is derived from an EMBL/GenBank/DDBJ whole genome shotgun (WGS) entry which is preliminary data.</text>
</comment>
<accession>A0A2T4UF67</accession>
<evidence type="ECO:0000313" key="1">
    <source>
        <dbReference type="EMBL" id="PTL56418.1"/>
    </source>
</evidence>
<gene>
    <name evidence="1" type="ORF">C7Y72_15760</name>
</gene>
<dbReference type="AlphaFoldDB" id="A0A2T4UF67"/>
<dbReference type="OrthoDB" id="5243245at2"/>